<gene>
    <name evidence="2" type="ORF">Gotri_026210</name>
</gene>
<dbReference type="PANTHER" id="PTHR48200:SF1">
    <property type="entry name" value="AMINOTRANSFERASE-LIKE PLANT MOBILE DOMAIN-CONTAINING PROTEIN"/>
    <property type="match status" value="1"/>
</dbReference>
<protein>
    <recommendedName>
        <fullName evidence="1">DUF7745 domain-containing protein</fullName>
    </recommendedName>
</protein>
<reference evidence="2 3" key="1">
    <citation type="journal article" date="2019" name="Genome Biol. Evol.">
        <title>Insights into the evolution of the New World diploid cottons (Gossypium, subgenus Houzingenia) based on genome sequencing.</title>
        <authorList>
            <person name="Grover C.E."/>
            <person name="Arick M.A. 2nd"/>
            <person name="Thrash A."/>
            <person name="Conover J.L."/>
            <person name="Sanders W.S."/>
            <person name="Peterson D.G."/>
            <person name="Frelichowski J.E."/>
            <person name="Scheffler J.A."/>
            <person name="Scheffler B.E."/>
            <person name="Wendel J.F."/>
        </authorList>
    </citation>
    <scope>NUCLEOTIDE SEQUENCE [LARGE SCALE GENOMIC DNA]</scope>
    <source>
        <strain evidence="2">8</strain>
        <tissue evidence="2">Leaf</tissue>
    </source>
</reference>
<dbReference type="EMBL" id="JABEZW010219097">
    <property type="protein sequence ID" value="MBA0785521.1"/>
    <property type="molecule type" value="Genomic_DNA"/>
</dbReference>
<comment type="caution">
    <text evidence="2">The sequence shown here is derived from an EMBL/GenBank/DDBJ whole genome shotgun (WGS) entry which is preliminary data.</text>
</comment>
<dbReference type="InterPro" id="IPR056647">
    <property type="entry name" value="DUF7745"/>
</dbReference>
<keyword evidence="3" id="KW-1185">Reference proteome</keyword>
<accession>A0A7J9FK06</accession>
<name>A0A7J9FK06_9ROSI</name>
<sequence length="190" mass="22488">MQQGKCDSLAEGYMSELWDFTRISVTQNNLQELKEIWDQWGDEIRQLFYSNYGDLLYLVNMKVDKHLFRALAQYCNPAYSCFTFVRIDLVPIVEEYTTLLRCPNIQVDKAYSRAANKRVDVFALSMYDLVVFPKALGHVDETVSDLLDSHFWKVEKVFYQVFFENYSPLKELVATPRWDDVSEEKWMMIL</sequence>
<feature type="domain" description="DUF7745" evidence="1">
    <location>
        <begin position="36"/>
        <end position="112"/>
    </location>
</feature>
<evidence type="ECO:0000313" key="2">
    <source>
        <dbReference type="EMBL" id="MBA0785521.1"/>
    </source>
</evidence>
<proteinExistence type="predicted"/>
<evidence type="ECO:0000313" key="3">
    <source>
        <dbReference type="Proteomes" id="UP000593568"/>
    </source>
</evidence>
<evidence type="ECO:0000259" key="1">
    <source>
        <dbReference type="Pfam" id="PF24924"/>
    </source>
</evidence>
<dbReference type="Pfam" id="PF24924">
    <property type="entry name" value="DUF7745"/>
    <property type="match status" value="1"/>
</dbReference>
<dbReference type="Proteomes" id="UP000593568">
    <property type="component" value="Unassembled WGS sequence"/>
</dbReference>
<dbReference type="PANTHER" id="PTHR48200">
    <property type="entry name" value="PROTEIN, PUTATIVE-RELATED"/>
    <property type="match status" value="1"/>
</dbReference>
<dbReference type="AlphaFoldDB" id="A0A7J9FK06"/>
<organism evidence="2 3">
    <name type="scientific">Gossypium trilobum</name>
    <dbReference type="NCBI Taxonomy" id="34281"/>
    <lineage>
        <taxon>Eukaryota</taxon>
        <taxon>Viridiplantae</taxon>
        <taxon>Streptophyta</taxon>
        <taxon>Embryophyta</taxon>
        <taxon>Tracheophyta</taxon>
        <taxon>Spermatophyta</taxon>
        <taxon>Magnoliopsida</taxon>
        <taxon>eudicotyledons</taxon>
        <taxon>Gunneridae</taxon>
        <taxon>Pentapetalae</taxon>
        <taxon>rosids</taxon>
        <taxon>malvids</taxon>
        <taxon>Malvales</taxon>
        <taxon>Malvaceae</taxon>
        <taxon>Malvoideae</taxon>
        <taxon>Gossypium</taxon>
    </lineage>
</organism>